<evidence type="ECO:0000313" key="4">
    <source>
        <dbReference type="EMBL" id="KIM77382.1"/>
    </source>
</evidence>
<evidence type="ECO:0000256" key="3">
    <source>
        <dbReference type="SAM" id="SignalP"/>
    </source>
</evidence>
<organism evidence="4 5">
    <name type="scientific">Piloderma croceum (strain F 1598)</name>
    <dbReference type="NCBI Taxonomy" id="765440"/>
    <lineage>
        <taxon>Eukaryota</taxon>
        <taxon>Fungi</taxon>
        <taxon>Dikarya</taxon>
        <taxon>Basidiomycota</taxon>
        <taxon>Agaricomycotina</taxon>
        <taxon>Agaricomycetes</taxon>
        <taxon>Agaricomycetidae</taxon>
        <taxon>Atheliales</taxon>
        <taxon>Atheliaceae</taxon>
        <taxon>Piloderma</taxon>
    </lineage>
</organism>
<feature type="chain" id="PRO_5002161673" description="Mid2 domain-containing protein" evidence="3">
    <location>
        <begin position="25"/>
        <end position="404"/>
    </location>
</feature>
<dbReference type="AlphaFoldDB" id="A0A0C3BJ30"/>
<dbReference type="OrthoDB" id="2757214at2759"/>
<gene>
    <name evidence="4" type="ORF">PILCRDRAFT_618454</name>
</gene>
<feature type="region of interest" description="Disordered" evidence="1">
    <location>
        <begin position="196"/>
        <end position="221"/>
    </location>
</feature>
<evidence type="ECO:0000313" key="5">
    <source>
        <dbReference type="Proteomes" id="UP000054166"/>
    </source>
</evidence>
<evidence type="ECO:0000256" key="2">
    <source>
        <dbReference type="SAM" id="Phobius"/>
    </source>
</evidence>
<evidence type="ECO:0008006" key="6">
    <source>
        <dbReference type="Google" id="ProtNLM"/>
    </source>
</evidence>
<feature type="compositionally biased region" description="Polar residues" evidence="1">
    <location>
        <begin position="341"/>
        <end position="359"/>
    </location>
</feature>
<keyword evidence="2" id="KW-0472">Membrane</keyword>
<sequence length="404" mass="42438">MYSAWRLFIPLVCISSWSLAVVRAQGNTTCKNTSLDWYTSSVGETPCQTYQQLRQICNAAYTVGSLSPATPPDSCNDQVAGCCCNSVSFALSMLCLNCQQGVGSGVNGDNGIDAGVGAYQDYLGSCSPNVNQSLPTDVQAAVCNDKIKIDNDLYTLFWNTGAWFYIYTRETIQKDQQTFANNTFTHCASTTINSTATTSSGATSTSNSVATSTKSTGSSHASSSLSMASIAGIAVGGVIALLLLIGIPLRFLQKRRRRPSPDKIISADMEQAAYQIEPFLGPPPGTAEAATASAASSHPYIEPLETGHSHSSQALLPANSSSQLSSRPEKGRQPVILHPDATTSTGHLPPSSVSQSTTTAAPLDSSLALSSDALPERHSDGGPLLGRSPSGRLPPAYGEIRDDV</sequence>
<keyword evidence="3" id="KW-0732">Signal</keyword>
<feature type="transmembrane region" description="Helical" evidence="2">
    <location>
        <begin position="225"/>
        <end position="249"/>
    </location>
</feature>
<feature type="signal peptide" evidence="3">
    <location>
        <begin position="1"/>
        <end position="24"/>
    </location>
</feature>
<feature type="region of interest" description="Disordered" evidence="1">
    <location>
        <begin position="301"/>
        <end position="404"/>
    </location>
</feature>
<accession>A0A0C3BJ30</accession>
<feature type="compositionally biased region" description="Low complexity" evidence="1">
    <location>
        <begin position="360"/>
        <end position="373"/>
    </location>
</feature>
<dbReference type="HOGENOM" id="CLU_056404_0_0_1"/>
<dbReference type="InParanoid" id="A0A0C3BJ30"/>
<evidence type="ECO:0000256" key="1">
    <source>
        <dbReference type="SAM" id="MobiDB-lite"/>
    </source>
</evidence>
<dbReference type="STRING" id="765440.A0A0C3BJ30"/>
<dbReference type="Proteomes" id="UP000054166">
    <property type="component" value="Unassembled WGS sequence"/>
</dbReference>
<feature type="compositionally biased region" description="Polar residues" evidence="1">
    <location>
        <begin position="309"/>
        <end position="326"/>
    </location>
</feature>
<protein>
    <recommendedName>
        <fullName evidence="6">Mid2 domain-containing protein</fullName>
    </recommendedName>
</protein>
<keyword evidence="5" id="KW-1185">Reference proteome</keyword>
<reference evidence="5" key="2">
    <citation type="submission" date="2015-01" db="EMBL/GenBank/DDBJ databases">
        <title>Evolutionary Origins and Diversification of the Mycorrhizal Mutualists.</title>
        <authorList>
            <consortium name="DOE Joint Genome Institute"/>
            <consortium name="Mycorrhizal Genomics Consortium"/>
            <person name="Kohler A."/>
            <person name="Kuo A."/>
            <person name="Nagy L.G."/>
            <person name="Floudas D."/>
            <person name="Copeland A."/>
            <person name="Barry K.W."/>
            <person name="Cichocki N."/>
            <person name="Veneault-Fourrey C."/>
            <person name="LaButti K."/>
            <person name="Lindquist E.A."/>
            <person name="Lipzen A."/>
            <person name="Lundell T."/>
            <person name="Morin E."/>
            <person name="Murat C."/>
            <person name="Riley R."/>
            <person name="Ohm R."/>
            <person name="Sun H."/>
            <person name="Tunlid A."/>
            <person name="Henrissat B."/>
            <person name="Grigoriev I.V."/>
            <person name="Hibbett D.S."/>
            <person name="Martin F."/>
        </authorList>
    </citation>
    <scope>NUCLEOTIDE SEQUENCE [LARGE SCALE GENOMIC DNA]</scope>
    <source>
        <strain evidence="5">F 1598</strain>
    </source>
</reference>
<reference evidence="4 5" key="1">
    <citation type="submission" date="2014-04" db="EMBL/GenBank/DDBJ databases">
        <authorList>
            <consortium name="DOE Joint Genome Institute"/>
            <person name="Kuo A."/>
            <person name="Tarkka M."/>
            <person name="Buscot F."/>
            <person name="Kohler A."/>
            <person name="Nagy L.G."/>
            <person name="Floudas D."/>
            <person name="Copeland A."/>
            <person name="Barry K.W."/>
            <person name="Cichocki N."/>
            <person name="Veneault-Fourrey C."/>
            <person name="LaButti K."/>
            <person name="Lindquist E.A."/>
            <person name="Lipzen A."/>
            <person name="Lundell T."/>
            <person name="Morin E."/>
            <person name="Murat C."/>
            <person name="Sun H."/>
            <person name="Tunlid A."/>
            <person name="Henrissat B."/>
            <person name="Grigoriev I.V."/>
            <person name="Hibbett D.S."/>
            <person name="Martin F."/>
            <person name="Nordberg H.P."/>
            <person name="Cantor M.N."/>
            <person name="Hua S.X."/>
        </authorList>
    </citation>
    <scope>NUCLEOTIDE SEQUENCE [LARGE SCALE GENOMIC DNA]</scope>
    <source>
        <strain evidence="4 5">F 1598</strain>
    </source>
</reference>
<proteinExistence type="predicted"/>
<dbReference type="EMBL" id="KN833025">
    <property type="protein sequence ID" value="KIM77382.1"/>
    <property type="molecule type" value="Genomic_DNA"/>
</dbReference>
<keyword evidence="2" id="KW-0812">Transmembrane</keyword>
<name>A0A0C3BJ30_PILCF</name>
<keyword evidence="2" id="KW-1133">Transmembrane helix</keyword>